<dbReference type="CDD" id="cd06171">
    <property type="entry name" value="Sigma70_r4"/>
    <property type="match status" value="1"/>
</dbReference>
<evidence type="ECO:0000259" key="7">
    <source>
        <dbReference type="Pfam" id="PF04542"/>
    </source>
</evidence>
<dbReference type="InterPro" id="IPR036388">
    <property type="entry name" value="WH-like_DNA-bd_sf"/>
</dbReference>
<dbReference type="Pfam" id="PF04542">
    <property type="entry name" value="Sigma70_r2"/>
    <property type="match status" value="1"/>
</dbReference>
<dbReference type="GO" id="GO:0003677">
    <property type="term" value="F:DNA binding"/>
    <property type="evidence" value="ECO:0007669"/>
    <property type="project" value="UniProtKB-KW"/>
</dbReference>
<name>A0AA51NA56_9BACT</name>
<feature type="domain" description="RNA polymerase sigma factor 70 region 4 type 2" evidence="8">
    <location>
        <begin position="124"/>
        <end position="174"/>
    </location>
</feature>
<feature type="domain" description="RNA polymerase sigma-70 region 2" evidence="7">
    <location>
        <begin position="27"/>
        <end position="91"/>
    </location>
</feature>
<evidence type="ECO:0000313" key="9">
    <source>
        <dbReference type="EMBL" id="WMN11524.1"/>
    </source>
</evidence>
<protein>
    <recommendedName>
        <fullName evidence="6">RNA polymerase sigma factor</fullName>
    </recommendedName>
</protein>
<evidence type="ECO:0000313" key="10">
    <source>
        <dbReference type="Proteomes" id="UP001230496"/>
    </source>
</evidence>
<evidence type="ECO:0000256" key="6">
    <source>
        <dbReference type="RuleBase" id="RU000716"/>
    </source>
</evidence>
<evidence type="ECO:0000256" key="5">
    <source>
        <dbReference type="ARBA" id="ARBA00023163"/>
    </source>
</evidence>
<organism evidence="9 10">
    <name type="scientific">Marivirga salinarum</name>
    <dbReference type="NCBI Taxonomy" id="3059078"/>
    <lineage>
        <taxon>Bacteria</taxon>
        <taxon>Pseudomonadati</taxon>
        <taxon>Bacteroidota</taxon>
        <taxon>Cytophagia</taxon>
        <taxon>Cytophagales</taxon>
        <taxon>Marivirgaceae</taxon>
        <taxon>Marivirga</taxon>
    </lineage>
</organism>
<dbReference type="GO" id="GO:0016987">
    <property type="term" value="F:sigma factor activity"/>
    <property type="evidence" value="ECO:0007669"/>
    <property type="project" value="UniProtKB-KW"/>
</dbReference>
<dbReference type="KEGG" id="msaa:QYS49_38700"/>
<keyword evidence="10" id="KW-1185">Reference proteome</keyword>
<evidence type="ECO:0000256" key="3">
    <source>
        <dbReference type="ARBA" id="ARBA00023082"/>
    </source>
</evidence>
<accession>A0AA51NA56</accession>
<evidence type="ECO:0000256" key="1">
    <source>
        <dbReference type="ARBA" id="ARBA00010641"/>
    </source>
</evidence>
<dbReference type="InterPro" id="IPR000838">
    <property type="entry name" value="RNA_pol_sigma70_ECF_CS"/>
</dbReference>
<dbReference type="RefSeq" id="WP_308348832.1">
    <property type="nucleotide sequence ID" value="NZ_CP129971.1"/>
</dbReference>
<dbReference type="InterPro" id="IPR007627">
    <property type="entry name" value="RNA_pol_sigma70_r2"/>
</dbReference>
<keyword evidence="2 6" id="KW-0805">Transcription regulation</keyword>
<dbReference type="PROSITE" id="PS01063">
    <property type="entry name" value="SIGMA70_ECF"/>
    <property type="match status" value="1"/>
</dbReference>
<dbReference type="Proteomes" id="UP001230496">
    <property type="component" value="Chromosome"/>
</dbReference>
<evidence type="ECO:0000259" key="8">
    <source>
        <dbReference type="Pfam" id="PF08281"/>
    </source>
</evidence>
<evidence type="ECO:0000256" key="2">
    <source>
        <dbReference type="ARBA" id="ARBA00023015"/>
    </source>
</evidence>
<proteinExistence type="inferred from homology"/>
<keyword evidence="5 6" id="KW-0804">Transcription</keyword>
<dbReference type="InterPro" id="IPR014284">
    <property type="entry name" value="RNA_pol_sigma-70_dom"/>
</dbReference>
<dbReference type="InterPro" id="IPR039425">
    <property type="entry name" value="RNA_pol_sigma-70-like"/>
</dbReference>
<dbReference type="InterPro" id="IPR013325">
    <property type="entry name" value="RNA_pol_sigma_r2"/>
</dbReference>
<sequence>MEEKSILNIIQKVKQGETQAFNEIILLYEKQVFNLAFRIIKNREDAEEVAQDSFVKAYRRMKSFKGNSKFSTWLYRITYNNSLNKISANKRLGFSEELDDDKLDSSINNHGMKDLLDAERKDFIQKALTKMSPQENTLLTLYYQNECELKEIEEITGINRNTVKVQLHRARKRLEGHLQQMLKYEIESIR</sequence>
<dbReference type="InterPro" id="IPR013324">
    <property type="entry name" value="RNA_pol_sigma_r3/r4-like"/>
</dbReference>
<dbReference type="NCBIfam" id="TIGR02937">
    <property type="entry name" value="sigma70-ECF"/>
    <property type="match status" value="1"/>
</dbReference>
<reference evidence="9 10" key="1">
    <citation type="submission" date="2023-08" db="EMBL/GenBank/DDBJ databases">
        <title>Comparative genomics and taxonomic characterization of three novel marine species of genus Marivirga.</title>
        <authorList>
            <person name="Muhammad N."/>
            <person name="Kim S.-G."/>
        </authorList>
    </citation>
    <scope>NUCLEOTIDE SEQUENCE [LARGE SCALE GENOMIC DNA]</scope>
    <source>
        <strain evidence="9 10">BDSF4-3</strain>
    </source>
</reference>
<dbReference type="SUPFAM" id="SSF88659">
    <property type="entry name" value="Sigma3 and sigma4 domains of RNA polymerase sigma factors"/>
    <property type="match status" value="1"/>
</dbReference>
<dbReference type="EMBL" id="CP129971">
    <property type="protein sequence ID" value="WMN11524.1"/>
    <property type="molecule type" value="Genomic_DNA"/>
</dbReference>
<dbReference type="Pfam" id="PF08281">
    <property type="entry name" value="Sigma70_r4_2"/>
    <property type="match status" value="1"/>
</dbReference>
<dbReference type="PANTHER" id="PTHR43133:SF51">
    <property type="entry name" value="RNA POLYMERASE SIGMA FACTOR"/>
    <property type="match status" value="1"/>
</dbReference>
<keyword evidence="3 6" id="KW-0731">Sigma factor</keyword>
<dbReference type="GO" id="GO:0006352">
    <property type="term" value="P:DNA-templated transcription initiation"/>
    <property type="evidence" value="ECO:0007669"/>
    <property type="project" value="InterPro"/>
</dbReference>
<keyword evidence="4 6" id="KW-0238">DNA-binding</keyword>
<dbReference type="Gene3D" id="1.10.10.10">
    <property type="entry name" value="Winged helix-like DNA-binding domain superfamily/Winged helix DNA-binding domain"/>
    <property type="match status" value="1"/>
</dbReference>
<evidence type="ECO:0000256" key="4">
    <source>
        <dbReference type="ARBA" id="ARBA00023125"/>
    </source>
</evidence>
<comment type="similarity">
    <text evidence="1 6">Belongs to the sigma-70 factor family. ECF subfamily.</text>
</comment>
<dbReference type="PANTHER" id="PTHR43133">
    <property type="entry name" value="RNA POLYMERASE ECF-TYPE SIGMA FACTO"/>
    <property type="match status" value="1"/>
</dbReference>
<dbReference type="SUPFAM" id="SSF88946">
    <property type="entry name" value="Sigma2 domain of RNA polymerase sigma factors"/>
    <property type="match status" value="1"/>
</dbReference>
<dbReference type="InterPro" id="IPR013249">
    <property type="entry name" value="RNA_pol_sigma70_r4_t2"/>
</dbReference>
<dbReference type="Gene3D" id="1.10.1740.10">
    <property type="match status" value="1"/>
</dbReference>
<gene>
    <name evidence="9" type="ORF">QYS49_38700</name>
</gene>
<dbReference type="AlphaFoldDB" id="A0AA51NA56"/>